<comment type="caution">
    <text evidence="1">The sequence shown here is derived from an EMBL/GenBank/DDBJ whole genome shotgun (WGS) entry which is preliminary data.</text>
</comment>
<organism evidence="1">
    <name type="scientific">marine sediment metagenome</name>
    <dbReference type="NCBI Taxonomy" id="412755"/>
    <lineage>
        <taxon>unclassified sequences</taxon>
        <taxon>metagenomes</taxon>
        <taxon>ecological metagenomes</taxon>
    </lineage>
</organism>
<evidence type="ECO:0000313" key="1">
    <source>
        <dbReference type="EMBL" id="GAI69929.1"/>
    </source>
</evidence>
<proteinExistence type="predicted"/>
<sequence>MFCDFAVEYYCGFCGRKVKHGEEKYYKDKNPRCPRDGNILRHIPRTKKKK</sequence>
<dbReference type="AlphaFoldDB" id="X1SQ30"/>
<dbReference type="EMBL" id="BARW01003677">
    <property type="protein sequence ID" value="GAI69929.1"/>
    <property type="molecule type" value="Genomic_DNA"/>
</dbReference>
<protein>
    <submittedName>
        <fullName evidence="1">Uncharacterized protein</fullName>
    </submittedName>
</protein>
<reference evidence="1" key="1">
    <citation type="journal article" date="2014" name="Front. Microbiol.">
        <title>High frequency of phylogenetically diverse reductive dehalogenase-homologous genes in deep subseafloor sedimentary metagenomes.</title>
        <authorList>
            <person name="Kawai M."/>
            <person name="Futagami T."/>
            <person name="Toyoda A."/>
            <person name="Takaki Y."/>
            <person name="Nishi S."/>
            <person name="Hori S."/>
            <person name="Arai W."/>
            <person name="Tsubouchi T."/>
            <person name="Morono Y."/>
            <person name="Uchiyama I."/>
            <person name="Ito T."/>
            <person name="Fujiyama A."/>
            <person name="Inagaki F."/>
            <person name="Takami H."/>
        </authorList>
    </citation>
    <scope>NUCLEOTIDE SEQUENCE</scope>
    <source>
        <strain evidence="1">Expedition CK06-06</strain>
    </source>
</reference>
<gene>
    <name evidence="1" type="ORF">S12H4_09179</name>
</gene>
<accession>X1SQ30</accession>
<name>X1SQ30_9ZZZZ</name>